<protein>
    <recommendedName>
        <fullName evidence="7">AP2/ERF domain-containing protein</fullName>
    </recommendedName>
</protein>
<dbReference type="PRINTS" id="PR00367">
    <property type="entry name" value="ETHRSPELEMNT"/>
</dbReference>
<dbReference type="PANTHER" id="PTHR31190">
    <property type="entry name" value="DNA-BINDING DOMAIN"/>
    <property type="match status" value="1"/>
</dbReference>
<reference evidence="8" key="1">
    <citation type="submission" date="2022-03" db="EMBL/GenBank/DDBJ databases">
        <title>A functionally conserved STORR gene fusion in Papaver species that diverged 16.8 million years ago.</title>
        <authorList>
            <person name="Catania T."/>
        </authorList>
    </citation>
    <scope>NUCLEOTIDE SEQUENCE</scope>
    <source>
        <strain evidence="8">S-191538</strain>
    </source>
</reference>
<sequence length="267" mass="29117">TGGANVTTTSTALATPSVDNNPYNTTIARRYRGVRQRPWGKWAAEIRDPHKAARVWLGTFDTAEAAARAYDEAALKFRGNKAKLNFPEDVTSLPRPTATHPSVSSSSATSTTAPHFRPAVGVSSSSISQPNTHFFSTVLSDQINRQQDINRRVYDIQHEQYLSQLADSRDMFNPSPASPFPASYSSTTMSSSAPTSDLTTTSPLIFQNQQQLQQQMRGSYRMIRPSTSMSYSNLDDDKSRVGVADFPAVPFWSHASAADDPSSSSGS</sequence>
<proteinExistence type="predicted"/>
<feature type="region of interest" description="Disordered" evidence="6">
    <location>
        <begin position="1"/>
        <end position="21"/>
    </location>
</feature>
<evidence type="ECO:0000313" key="9">
    <source>
        <dbReference type="Proteomes" id="UP001177140"/>
    </source>
</evidence>
<keyword evidence="5" id="KW-0539">Nucleus</keyword>
<dbReference type="PROSITE" id="PS51032">
    <property type="entry name" value="AP2_ERF"/>
    <property type="match status" value="1"/>
</dbReference>
<dbReference type="InterPro" id="IPR001471">
    <property type="entry name" value="AP2/ERF_dom"/>
</dbReference>
<feature type="compositionally biased region" description="Low complexity" evidence="6">
    <location>
        <begin position="96"/>
        <end position="115"/>
    </location>
</feature>
<evidence type="ECO:0000259" key="7">
    <source>
        <dbReference type="PROSITE" id="PS51032"/>
    </source>
</evidence>
<evidence type="ECO:0000256" key="5">
    <source>
        <dbReference type="ARBA" id="ARBA00023242"/>
    </source>
</evidence>
<dbReference type="Gene3D" id="3.30.730.10">
    <property type="entry name" value="AP2/ERF domain"/>
    <property type="match status" value="1"/>
</dbReference>
<dbReference type="GO" id="GO:0009873">
    <property type="term" value="P:ethylene-activated signaling pathway"/>
    <property type="evidence" value="ECO:0007669"/>
    <property type="project" value="InterPro"/>
</dbReference>
<dbReference type="InterPro" id="IPR044808">
    <property type="entry name" value="ERF_plant"/>
</dbReference>
<evidence type="ECO:0000313" key="8">
    <source>
        <dbReference type="EMBL" id="MCL7030910.1"/>
    </source>
</evidence>
<feature type="non-terminal residue" evidence="8">
    <location>
        <position position="1"/>
    </location>
</feature>
<dbReference type="AlphaFoldDB" id="A0AA41S994"/>
<dbReference type="GO" id="GO:0003677">
    <property type="term" value="F:DNA binding"/>
    <property type="evidence" value="ECO:0007669"/>
    <property type="project" value="UniProtKB-KW"/>
</dbReference>
<dbReference type="PANTHER" id="PTHR31190:SF421">
    <property type="entry name" value="ETHYLENE-RESPONSIVE TRANSCRIPTION FACTOR ERF110"/>
    <property type="match status" value="1"/>
</dbReference>
<keyword evidence="2" id="KW-0805">Transcription regulation</keyword>
<dbReference type="Proteomes" id="UP001177140">
    <property type="component" value="Unassembled WGS sequence"/>
</dbReference>
<keyword evidence="9" id="KW-1185">Reference proteome</keyword>
<dbReference type="GO" id="GO:0003700">
    <property type="term" value="F:DNA-binding transcription factor activity"/>
    <property type="evidence" value="ECO:0007669"/>
    <property type="project" value="InterPro"/>
</dbReference>
<dbReference type="SMART" id="SM00380">
    <property type="entry name" value="AP2"/>
    <property type="match status" value="1"/>
</dbReference>
<accession>A0AA41S994</accession>
<evidence type="ECO:0000256" key="1">
    <source>
        <dbReference type="ARBA" id="ARBA00004123"/>
    </source>
</evidence>
<dbReference type="GO" id="GO:0005634">
    <property type="term" value="C:nucleus"/>
    <property type="evidence" value="ECO:0007669"/>
    <property type="project" value="UniProtKB-SubCell"/>
</dbReference>
<gene>
    <name evidence="8" type="ORF">MKW94_000511</name>
</gene>
<dbReference type="InterPro" id="IPR016177">
    <property type="entry name" value="DNA-bd_dom_sf"/>
</dbReference>
<dbReference type="FunFam" id="3.30.730.10:FF:000001">
    <property type="entry name" value="Ethylene-responsive transcription factor 2"/>
    <property type="match status" value="1"/>
</dbReference>
<keyword evidence="3" id="KW-0238">DNA-binding</keyword>
<evidence type="ECO:0000256" key="6">
    <source>
        <dbReference type="SAM" id="MobiDB-lite"/>
    </source>
</evidence>
<comment type="caution">
    <text evidence="8">The sequence shown here is derived from an EMBL/GenBank/DDBJ whole genome shotgun (WGS) entry which is preliminary data.</text>
</comment>
<feature type="domain" description="AP2/ERF" evidence="7">
    <location>
        <begin position="30"/>
        <end position="87"/>
    </location>
</feature>
<dbReference type="SUPFAM" id="SSF54171">
    <property type="entry name" value="DNA-binding domain"/>
    <property type="match status" value="1"/>
</dbReference>
<organism evidence="8 9">
    <name type="scientific">Papaver nudicaule</name>
    <name type="common">Iceland poppy</name>
    <dbReference type="NCBI Taxonomy" id="74823"/>
    <lineage>
        <taxon>Eukaryota</taxon>
        <taxon>Viridiplantae</taxon>
        <taxon>Streptophyta</taxon>
        <taxon>Embryophyta</taxon>
        <taxon>Tracheophyta</taxon>
        <taxon>Spermatophyta</taxon>
        <taxon>Magnoliopsida</taxon>
        <taxon>Ranunculales</taxon>
        <taxon>Papaveraceae</taxon>
        <taxon>Papaveroideae</taxon>
        <taxon>Papaver</taxon>
    </lineage>
</organism>
<dbReference type="InterPro" id="IPR036955">
    <property type="entry name" value="AP2/ERF_dom_sf"/>
</dbReference>
<dbReference type="CDD" id="cd00018">
    <property type="entry name" value="AP2"/>
    <property type="match status" value="1"/>
</dbReference>
<evidence type="ECO:0000256" key="3">
    <source>
        <dbReference type="ARBA" id="ARBA00023125"/>
    </source>
</evidence>
<dbReference type="Pfam" id="PF00847">
    <property type="entry name" value="AP2"/>
    <property type="match status" value="1"/>
</dbReference>
<comment type="subcellular location">
    <subcellularLocation>
        <location evidence="1">Nucleus</location>
    </subcellularLocation>
</comment>
<feature type="region of interest" description="Disordered" evidence="6">
    <location>
        <begin position="88"/>
        <end position="115"/>
    </location>
</feature>
<evidence type="ECO:0000256" key="2">
    <source>
        <dbReference type="ARBA" id="ARBA00023015"/>
    </source>
</evidence>
<name>A0AA41S994_PAPNU</name>
<dbReference type="EMBL" id="JAJJMA010106579">
    <property type="protein sequence ID" value="MCL7030910.1"/>
    <property type="molecule type" value="Genomic_DNA"/>
</dbReference>
<keyword evidence="4" id="KW-0804">Transcription</keyword>
<evidence type="ECO:0000256" key="4">
    <source>
        <dbReference type="ARBA" id="ARBA00023163"/>
    </source>
</evidence>